<dbReference type="InterPro" id="IPR050972">
    <property type="entry name" value="SDr-like"/>
</dbReference>
<feature type="region of interest" description="Disordered" evidence="2">
    <location>
        <begin position="1569"/>
        <end position="1611"/>
    </location>
</feature>
<dbReference type="PANTHER" id="PTHR34403">
    <property type="entry name" value="TOL-PAL SYSTEM PROTEIN TOLA"/>
    <property type="match status" value="1"/>
</dbReference>
<gene>
    <name evidence="4" type="ORF">PGLA1383_LOCUS10759</name>
</gene>
<dbReference type="Proteomes" id="UP000654075">
    <property type="component" value="Unassembled WGS sequence"/>
</dbReference>
<dbReference type="Gene3D" id="1.10.238.10">
    <property type="entry name" value="EF-hand"/>
    <property type="match status" value="2"/>
</dbReference>
<evidence type="ECO:0000313" key="5">
    <source>
        <dbReference type="Proteomes" id="UP000654075"/>
    </source>
</evidence>
<accession>A0A813DW01</accession>
<keyword evidence="5" id="KW-1185">Reference proteome</keyword>
<sequence length="2184" mass="236971">MAFSSLASLPSLLSRAARRRARLKRTAVLWSRAATQDLLGVLHGSAIDSLLTSLSSSPSYGDSMSAPWTTPWNVEASLFVPGPAHYLCQAAPVISDCCNPRLPGATQPADHLPMITLTHQERLYGNKTFEPLHLAHVRVRTRRNDDSFVNEPSTSRAGVGKATLLADTPLRQLDEPMWFWTPPSTGVPKQQFLATGAGVRKHIETHAVSADATLDSPCLGSHHHHHKKALRKALRADKAAEQGASASADHLPLGALSLRKAMSVVDDPGVDVAAVPLFQDEVICNSLSKQKIEGRQQLFLHLDVNGEGMLNVKEIEDGLKIVGLCPIPPARGPSKAAHLQSEVEATWRKITTEALALKMIESPVTYSCSVDGVEAMLVHLRLSHAQSEHVHSRIKRVAHQEWANEQWKLGGRKIYQLIKDPSSPTCVVQGPAGLTANPTEVHAITREAWQAIWAHRQANPTVLVDLFAQFLQGAPFELQELQDQDVLVSIEKLANQIAGLDGVWPAELKSLPLRLVSMIADYFRMVERTGKWAPAFLMAKTVMLAKGDGNTDPLKQRPITVYATLYRLWASTRLRQALDWQEKWINNSCRGFRKATRALDEAYKLSAAIEAALLSGDDAALAGFNLDLTKAFDSLDRQQVYQVLLELGLPTQLLDPWFYCTTHVQRHFATAHGIDPVPAIAGRGFGQGDPWAILACNAIMHVWASLIESEVPGVSAMCWADDANSRTKDPSRSNQEKAADLQSTVDQTVRFLDLTRLEANVQKSFCWATSLPLRSLARPTANGRVLQQKLHGRCLGAHLSFERRVHNGTQSANFQQATVLARRVRMVPLPFQAKSHIVAAVAMCKATFGTSIAYIGQNIVSKLTSAIMHGIFGPKRLMRSPELFAVFAAGVDYRAHPDFAIALSCFTDARRNILTCSSVRAAWPDAFLAAAARNSHTPFGPVTTLRRWVCRLGLEWASPWVCQRDGVAINLQEGDVGHFKHQVREVRRRMLLDRVVEKRPSLSSLCGCPDRDATVALGRKLRDNGECSILRGLLADASWTADRLYRAGKIDSQLCPFCCQCPKETPLHRFAECPAWTHIRAKHRLAPTLIEGLPDVTKQCGIAMHPAADVPFLRCAVAPTMHVVVPGSSDEEVDAWTDGASVHNGTPWARAGYGISIPAKHVEISAPLPSRKLRLVDSTARSIAQPHRSTMGGGSIRKVKAHTDPDDVRASRISSQDHRGNTAADRLATAAAAAVAVPSPVLQRALDRKAISMRYQAAMLEIEQQVYASGWAVHSCEDNGNDSDDNEPPPMQHHVDLLSWAPQVSGVCFPVLGRLPRRRLQQFRYGEDVAYAVLAWLRSLAWPSDAAAEETVAGISYIELLCDFEAWAGRPLPDPRAGAYVWCDDFDSEDRTAYERSRHLASLLASLSRWLQVPLHPGSECWTCALQSVGWRQPLQGWSQRPVLAAGAAAQELLITAFSELQDHAVESLARHKSKILQKADLLASLGPSPNHIELSDPLSQHVCDSQPLPLLPPTHPPSSQPLLSQVPPPISNCARKHTLVKTRAGFQCIVCRQQASLEDMRASACRPTVTAPPRSLSSPAELPPRPINSVPSAAPYELPESPTCESSQQVPAVRSGATMSVRHLVSKDHGSFKCQRCGERGTRRALTSALCKVKVADLRKSVIATKSHKVRLDQAQPEPQAQDQAETEAQAGTEAEAQAEAEAQSQAEVQAETEAQAQAEAQAEAQSQSEVQAEAQAQDQAQTEAEAEALSQAEFQVQPQLQSQAEVEAGAGVEAEAQTQAQAKAEADAQAQVKAGAEAEAEAQAEAQVQAQAEAQAEVEAGAGVEAEAQTQAQAEVHAQVEAGAGAGAEVEAGAGVEAEAQTQAQAEVHAQVEVEAGAGVEAEAQTQAQAEVHAQVEAGAGAGAEAEVLNASMCPGSQTTPCRTAPIPAPVPPPRVPAEEKRGRKKGTKSNPTPDSASAHTITYDGHWISCSVCGRQHFKNWTRFKTSKCLGAPQASGPEEAFRHRIGAVANGKFVCLRCSRATTAANRNKFLRGLCHPKAHSKGLAAAQTKRERAASAPALATASRGKRIADRSGVIDYTEFLAETVDVWHFLENDMLWSAFNAFDRNGEGIITMEELKLVFEQDAISSSMGRQTIVEVMTDIFSHGRSKIGIFDLLELLRLSRSSSSSLQGAHASRKSRG</sequence>
<dbReference type="PROSITE" id="PS50222">
    <property type="entry name" value="EF_HAND_2"/>
    <property type="match status" value="2"/>
</dbReference>
<feature type="compositionally biased region" description="Low complexity" evidence="2">
    <location>
        <begin position="1675"/>
        <end position="1752"/>
    </location>
</feature>
<dbReference type="PROSITE" id="PS00018">
    <property type="entry name" value="EF_HAND_1"/>
    <property type="match status" value="2"/>
</dbReference>
<feature type="compositionally biased region" description="Pro residues" evidence="2">
    <location>
        <begin position="1929"/>
        <end position="1938"/>
    </location>
</feature>
<feature type="domain" description="EF-hand" evidence="3">
    <location>
        <begin position="2096"/>
        <end position="2131"/>
    </location>
</feature>
<reference evidence="4" key="1">
    <citation type="submission" date="2021-02" db="EMBL/GenBank/DDBJ databases">
        <authorList>
            <person name="Dougan E. K."/>
            <person name="Rhodes N."/>
            <person name="Thang M."/>
            <person name="Chan C."/>
        </authorList>
    </citation>
    <scope>NUCLEOTIDE SEQUENCE</scope>
</reference>
<feature type="region of interest" description="Disordered" evidence="2">
    <location>
        <begin position="1921"/>
        <end position="1962"/>
    </location>
</feature>
<feature type="compositionally biased region" description="Basic residues" evidence="2">
    <location>
        <begin position="221"/>
        <end position="233"/>
    </location>
</feature>
<feature type="compositionally biased region" description="Polar residues" evidence="2">
    <location>
        <begin position="1951"/>
        <end position="1962"/>
    </location>
</feature>
<protein>
    <recommendedName>
        <fullName evidence="3">EF-hand domain-containing protein</fullName>
    </recommendedName>
</protein>
<dbReference type="GO" id="GO:0005509">
    <property type="term" value="F:calcium ion binding"/>
    <property type="evidence" value="ECO:0007669"/>
    <property type="project" value="InterPro"/>
</dbReference>
<feature type="domain" description="EF-hand" evidence="3">
    <location>
        <begin position="290"/>
        <end position="325"/>
    </location>
</feature>
<proteinExistence type="predicted"/>
<evidence type="ECO:0000256" key="1">
    <source>
        <dbReference type="ARBA" id="ARBA00022837"/>
    </source>
</evidence>
<comment type="caution">
    <text evidence="4">The sequence shown here is derived from an EMBL/GenBank/DDBJ whole genome shotgun (WGS) entry which is preliminary data.</text>
</comment>
<keyword evidence="1" id="KW-0106">Calcium</keyword>
<feature type="region of interest" description="Disordered" evidence="2">
    <location>
        <begin position="218"/>
        <end position="246"/>
    </location>
</feature>
<evidence type="ECO:0000259" key="3">
    <source>
        <dbReference type="PROSITE" id="PS50222"/>
    </source>
</evidence>
<dbReference type="InterPro" id="IPR011992">
    <property type="entry name" value="EF-hand-dom_pair"/>
</dbReference>
<dbReference type="EMBL" id="CAJNNV010005463">
    <property type="protein sequence ID" value="CAE8592100.1"/>
    <property type="molecule type" value="Genomic_DNA"/>
</dbReference>
<dbReference type="InterPro" id="IPR018247">
    <property type="entry name" value="EF_Hand_1_Ca_BS"/>
</dbReference>
<organism evidence="4 5">
    <name type="scientific">Polarella glacialis</name>
    <name type="common">Dinoflagellate</name>
    <dbReference type="NCBI Taxonomy" id="89957"/>
    <lineage>
        <taxon>Eukaryota</taxon>
        <taxon>Sar</taxon>
        <taxon>Alveolata</taxon>
        <taxon>Dinophyceae</taxon>
        <taxon>Suessiales</taxon>
        <taxon>Suessiaceae</taxon>
        <taxon>Polarella</taxon>
    </lineage>
</organism>
<dbReference type="InterPro" id="IPR002048">
    <property type="entry name" value="EF_hand_dom"/>
</dbReference>
<feature type="region of interest" description="Disordered" evidence="2">
    <location>
        <begin position="1181"/>
        <end position="1220"/>
    </location>
</feature>
<dbReference type="SUPFAM" id="SSF47473">
    <property type="entry name" value="EF-hand"/>
    <property type="match status" value="1"/>
</dbReference>
<feature type="compositionally biased region" description="Basic and acidic residues" evidence="2">
    <location>
        <begin position="1201"/>
        <end position="1220"/>
    </location>
</feature>
<evidence type="ECO:0000313" key="4">
    <source>
        <dbReference type="EMBL" id="CAE8592100.1"/>
    </source>
</evidence>
<dbReference type="OrthoDB" id="445105at2759"/>
<dbReference type="PANTHER" id="PTHR34403:SF16">
    <property type="entry name" value="GLYCINE, ALANINE AND ASPARAGINE-RICH PROTEIN-LIKE"/>
    <property type="match status" value="1"/>
</dbReference>
<name>A0A813DW01_POLGL</name>
<evidence type="ECO:0000256" key="2">
    <source>
        <dbReference type="SAM" id="MobiDB-lite"/>
    </source>
</evidence>
<feature type="region of interest" description="Disordered" evidence="2">
    <location>
        <begin position="1670"/>
        <end position="1752"/>
    </location>
</feature>